<dbReference type="EMBL" id="DXGH01000049">
    <property type="protein sequence ID" value="HIW81616.1"/>
    <property type="molecule type" value="Genomic_DNA"/>
</dbReference>
<dbReference type="Proteomes" id="UP000824265">
    <property type="component" value="Unassembled WGS sequence"/>
</dbReference>
<proteinExistence type="predicted"/>
<sequence length="233" mass="27305">MKITYLYHSGFLAETNDCYYLFDYYRGELPPLNTDKPILVFCSHRHPDHYNREVFSLLKGLGMNSVTAILAKDISPRSYPEQTNVVRVTFHSRYELPQNTVLETLQSTDAGVAFLIRCREGILYHAGDLNDWVWAGETAQYNRQMTGSYRHEIDLLKDLLKEEYVDAAFLPLDPRQEADYAQGILYFLKKIKVKRVYPMHYWEKPGVISRFLREYPQYQSIIQNTEDAKANEL</sequence>
<accession>A0A9D1UCJ4</accession>
<organism evidence="1 2">
    <name type="scientific">Candidatus Acetatifactor stercoripullorum</name>
    <dbReference type="NCBI Taxonomy" id="2838414"/>
    <lineage>
        <taxon>Bacteria</taxon>
        <taxon>Bacillati</taxon>
        <taxon>Bacillota</taxon>
        <taxon>Clostridia</taxon>
        <taxon>Lachnospirales</taxon>
        <taxon>Lachnospiraceae</taxon>
        <taxon>Acetatifactor</taxon>
    </lineage>
</organism>
<dbReference type="Pfam" id="PF13483">
    <property type="entry name" value="Lactamase_B_3"/>
    <property type="match status" value="1"/>
</dbReference>
<comment type="caution">
    <text evidence="1">The sequence shown here is derived from an EMBL/GenBank/DDBJ whole genome shotgun (WGS) entry which is preliminary data.</text>
</comment>
<dbReference type="AlphaFoldDB" id="A0A9D1UCJ4"/>
<dbReference type="InterPro" id="IPR036866">
    <property type="entry name" value="RibonucZ/Hydroxyglut_hydro"/>
</dbReference>
<dbReference type="Gene3D" id="3.60.15.10">
    <property type="entry name" value="Ribonuclease Z/Hydroxyacylglutathione hydrolase-like"/>
    <property type="match status" value="1"/>
</dbReference>
<protein>
    <submittedName>
        <fullName evidence="1">MBL fold metallo-hydrolase</fullName>
    </submittedName>
</protein>
<dbReference type="PANTHER" id="PTHR42967:SF1">
    <property type="entry name" value="MBL FOLD METALLO-HYDROLASE"/>
    <property type="match status" value="1"/>
</dbReference>
<dbReference type="SUPFAM" id="SSF56281">
    <property type="entry name" value="Metallo-hydrolase/oxidoreductase"/>
    <property type="match status" value="1"/>
</dbReference>
<evidence type="ECO:0000313" key="1">
    <source>
        <dbReference type="EMBL" id="HIW81616.1"/>
    </source>
</evidence>
<dbReference type="PANTHER" id="PTHR42967">
    <property type="entry name" value="METAL DEPENDENT HYDROLASE"/>
    <property type="match status" value="1"/>
</dbReference>
<evidence type="ECO:0000313" key="2">
    <source>
        <dbReference type="Proteomes" id="UP000824265"/>
    </source>
</evidence>
<reference evidence="1" key="1">
    <citation type="journal article" date="2021" name="PeerJ">
        <title>Extensive microbial diversity within the chicken gut microbiome revealed by metagenomics and culture.</title>
        <authorList>
            <person name="Gilroy R."/>
            <person name="Ravi A."/>
            <person name="Getino M."/>
            <person name="Pursley I."/>
            <person name="Horton D.L."/>
            <person name="Alikhan N.F."/>
            <person name="Baker D."/>
            <person name="Gharbi K."/>
            <person name="Hall N."/>
            <person name="Watson M."/>
            <person name="Adriaenssens E.M."/>
            <person name="Foster-Nyarko E."/>
            <person name="Jarju S."/>
            <person name="Secka A."/>
            <person name="Antonio M."/>
            <person name="Oren A."/>
            <person name="Chaudhuri R.R."/>
            <person name="La Ragione R."/>
            <person name="Hildebrand F."/>
            <person name="Pallen M.J."/>
        </authorList>
    </citation>
    <scope>NUCLEOTIDE SEQUENCE</scope>
    <source>
        <strain evidence="1">CHK195-6426</strain>
    </source>
</reference>
<reference evidence="1" key="2">
    <citation type="submission" date="2021-04" db="EMBL/GenBank/DDBJ databases">
        <authorList>
            <person name="Gilroy R."/>
        </authorList>
    </citation>
    <scope>NUCLEOTIDE SEQUENCE</scope>
    <source>
        <strain evidence="1">CHK195-6426</strain>
    </source>
</reference>
<name>A0A9D1UCJ4_9FIRM</name>
<gene>
    <name evidence="1" type="ORF">H9742_08895</name>
</gene>